<dbReference type="PANTHER" id="PTHR22602">
    <property type="entry name" value="TRANSFERASE CAF17, MITOCHONDRIAL-RELATED"/>
    <property type="match status" value="1"/>
</dbReference>
<proteinExistence type="predicted"/>
<dbReference type="Gene3D" id="2.40.30.160">
    <property type="match status" value="1"/>
</dbReference>
<dbReference type="Proteomes" id="UP000054869">
    <property type="component" value="Unassembled WGS sequence"/>
</dbReference>
<organism evidence="1 2">
    <name type="scientific">Legionella lansingensis</name>
    <dbReference type="NCBI Taxonomy" id="45067"/>
    <lineage>
        <taxon>Bacteria</taxon>
        <taxon>Pseudomonadati</taxon>
        <taxon>Pseudomonadota</taxon>
        <taxon>Gammaproteobacteria</taxon>
        <taxon>Legionellales</taxon>
        <taxon>Legionellaceae</taxon>
        <taxon>Legionella</taxon>
    </lineage>
</organism>
<dbReference type="PATRIC" id="fig|45067.4.peg.2024"/>
<dbReference type="NCBIfam" id="TIGR03317">
    <property type="entry name" value="ygfZ_signature"/>
    <property type="match status" value="1"/>
</dbReference>
<dbReference type="InterPro" id="IPR017703">
    <property type="entry name" value="YgfZ/GCV_T_CS"/>
</dbReference>
<dbReference type="OrthoDB" id="9796287at2"/>
<dbReference type="Gene3D" id="3.30.70.1630">
    <property type="match status" value="1"/>
</dbReference>
<dbReference type="InterPro" id="IPR045179">
    <property type="entry name" value="YgfZ/GcvT"/>
</dbReference>
<dbReference type="AlphaFoldDB" id="A0A0W0VJK3"/>
<dbReference type="Gene3D" id="3.30.70.1400">
    <property type="entry name" value="Aminomethyltransferase beta-barrel domains"/>
    <property type="match status" value="1"/>
</dbReference>
<sequence>MQQEHIINQRSYISTLPITEELHFEANRNYLFELPFLGGLTVRGDRDKEFLQGQLSCDIRQITSTAMRQGALCNLKGRILALLDVIDWDGLQLILPKDLLLDTQKSLSTAAMLSRVKLEPTKAYQVYGLYLANPNDELPIHFHDLGENYAVIQNDILCGYHLSHHLYILLIKNEEIANIVEPFRKRGQLRGSFAWHYLQLSHKQVQIYPETRGLFLPHRLDLHLSGYLSFDKGCYKGQEIIARTHYRAKIKHGLRLFIIENTAPLAAGKKLFEPSGQVEVGELIDFSPLGNGRYLIAASILLEHPSHVCIENQSSTVELNPFG</sequence>
<dbReference type="SUPFAM" id="SSF103025">
    <property type="entry name" value="Folate-binding domain"/>
    <property type="match status" value="1"/>
</dbReference>
<reference evidence="1 2" key="1">
    <citation type="submission" date="2015-11" db="EMBL/GenBank/DDBJ databases">
        <title>Genomic analysis of 38 Legionella species identifies large and diverse effector repertoires.</title>
        <authorList>
            <person name="Burstein D."/>
            <person name="Amaro F."/>
            <person name="Zusman T."/>
            <person name="Lifshitz Z."/>
            <person name="Cohen O."/>
            <person name="Gilbert J.A."/>
            <person name="Pupko T."/>
            <person name="Shuman H.A."/>
            <person name="Segal G."/>
        </authorList>
    </citation>
    <scope>NUCLEOTIDE SEQUENCE [LARGE SCALE GENOMIC DNA]</scope>
    <source>
        <strain evidence="1 2">ATCC 49751</strain>
    </source>
</reference>
<accession>A0A0W0VJK3</accession>
<gene>
    <name evidence="1" type="ORF">Llan_1934</name>
</gene>
<dbReference type="GO" id="GO:0016226">
    <property type="term" value="P:iron-sulfur cluster assembly"/>
    <property type="evidence" value="ECO:0007669"/>
    <property type="project" value="TreeGrafter"/>
</dbReference>
<dbReference type="RefSeq" id="WP_035915792.1">
    <property type="nucleotide sequence ID" value="NZ_CAAAJD010000023.1"/>
</dbReference>
<protein>
    <submittedName>
        <fullName evidence="1">Glycine cleavage T protein</fullName>
    </submittedName>
</protein>
<dbReference type="EMBL" id="LNYI01000042">
    <property type="protein sequence ID" value="KTD20283.1"/>
    <property type="molecule type" value="Genomic_DNA"/>
</dbReference>
<keyword evidence="2" id="KW-1185">Reference proteome</keyword>
<evidence type="ECO:0000313" key="1">
    <source>
        <dbReference type="EMBL" id="KTD20283.1"/>
    </source>
</evidence>
<evidence type="ECO:0000313" key="2">
    <source>
        <dbReference type="Proteomes" id="UP000054869"/>
    </source>
</evidence>
<dbReference type="STRING" id="45067.Llan_1934"/>
<comment type="caution">
    <text evidence="1">The sequence shown here is derived from an EMBL/GenBank/DDBJ whole genome shotgun (WGS) entry which is preliminary data.</text>
</comment>
<name>A0A0W0VJK3_9GAMM</name>
<dbReference type="PANTHER" id="PTHR22602:SF0">
    <property type="entry name" value="TRANSFERASE CAF17, MITOCHONDRIAL-RELATED"/>
    <property type="match status" value="1"/>
</dbReference>
<dbReference type="eggNOG" id="COG0354">
    <property type="taxonomic scope" value="Bacteria"/>
</dbReference>